<gene>
    <name evidence="4" type="ORF">BDY17DRAFT_350454</name>
</gene>
<evidence type="ECO:0000313" key="5">
    <source>
        <dbReference type="Proteomes" id="UP000799767"/>
    </source>
</evidence>
<dbReference type="OrthoDB" id="2546325at2759"/>
<dbReference type="PANTHER" id="PTHR10039">
    <property type="entry name" value="AMELOGENIN"/>
    <property type="match status" value="1"/>
</dbReference>
<dbReference type="GeneID" id="54479187"/>
<dbReference type="PANTHER" id="PTHR10039:SF9">
    <property type="entry name" value="NACHT DOMAIN PROTEIN (AFU_ORTHOLOGUE AFUA_2G01760)"/>
    <property type="match status" value="1"/>
</dbReference>
<sequence length="2112" mass="237772">MPSTPSKRRRPRGGFAKRHRWVEKLLNFCCCCSSCCFEETEEQRQEMAPARVVSPSAPPATAPAPALASPPSTPVHAGNSNGVHEASPATIKSMTSVRSSYTSQSKRVVSGTMDSSSMHFIRETGQSLGKKGAAELGFGVFESVSTTTFIALVEYIANVRLSTLPHRGSTWDTVLIRALYFAERQYGFEKIMKSFGSEDSGTANLAYGYCKLLLELGPENAEALDKAFAVLYKHALDVAALLWRTEVVTTTPLIREQLALMYGDLLTLTSVVATRYYKVVQGTASTTMTLDIYDVCHDVIQSFRDRQETVIDLIWAHQAQLEGLDLTTGLSTKSLRRWLLSMDTVQTTLTQDHTIYLVGQAESTCLWFQKPLGAFVQGHRKVMAVTGHSGSGKSVLAASTVERLQRPLGRKTFSTLYYAIPSDAHAATTPISILKSLLAQVLDLRIGDMQTYHAVARAYEHCTVTGDVKVYEDHLWEALAEAFKQSLDNARDLIVVIDGLEEIHGGKTPAQAVFDRLADIVCDGKRVKLIGLATSLSMPSGIDTTHVTITREEVHEDIRAVSLRALSHSHHFHHRSSEQDQVLDRIARIAGESFVLAILVSDILHHLKSYEEIVKTLEHFEKTKPTVQDLVHKVFSRHEPSSTTRTVLGWMVHAERPLTISDMERLFTHGHKPEHGINVHHALEHIRHILAEGDYLARFKHRSIHESVSALIHSGKIVIPDEHKQGDLLIRALHYAKAVLRDDPEPELGDIGFELTDRIFREHPLLPYVIIYWTTTLKHHGEKHPKELTAALPTVTIMALIERIVWAHEVPFIQAVEMHKFAIQIRQTHLKDHERITLQSILNAALIYDDLGQVTEASRLYYQCTKISHRLQLDVLSLELGHRFLRVSETLVDTKRTEIMTYREEVYLIVITLLVKIHGSYSMEVIRMRTLLATFYEHIQEKERAAAIYELIHEATIHVHGRDSDEARGISDHLRVVLGRTRAEEKIETLKESIFDDVEDAIDVDSLDIVMIHDRLRIAKTEREFVELWQVVSTTARSTTAIEWHEINIDVATSYSKFLISQKRTTEASAVLCSVSREYQYHHASLFESISTRLSTVATSLTELGLFTAALTLLKSTVHFHQSAHKEETVRTTEIQRQISVVETRLVETTSVDQHTDILERIFRTAISDTTKTIDIKVVTMARTLASHHVDRFEVRESVEIVKLLLSRVWPSFLTSTSRNVELTTVFQKETLDLIFDFLVPGYKRLREPANVEWALSGVFLAAITAKTVDFVLISRLQTLLLQHYDEEHQPDKAIVTLQRVVAVRRAHLGTTHEDTIKILYELARRTHERARIYPGWIDFYLQIVSSLNKSNDVCHPQALEALEIVAATYWTDGRYHDAVACYRVIWNTLVKEPKQHAKFLQATFVQQLYERYYMCLERTSARYETLYQVTKQYHSTTVVIFGEQSEVTTRAMLSLARVSSTNEQHHSEARSLYERISKTSSSTFVHLAEVQTALTVFFAREIIRAQTSTTVSSETLESAQSRSLTEYRSSVSKFGYSSTSTLSTLHQTAVLYYKQGKTDVVTKELTTATTEIITKETSSSKLIEAAESIVTTFQATKTTTYLETMIAEIHRQVICKDTTNSKSWGFDLTKYGRGVLPFLAALIVRSSVDTTISFSNVMADLLTELFYFDEYRHMVHSNASLQAILLSASALRAFLLRIHRHDAVASLDKDVAAVFIARDGSKLKLLSKESARLFMVAIMEYLGVHRRSPFVRAVVLASNGSIAKLMAAGSYAEAYDIANCAFEFALENDAYTGAKGIGHGFNLASTLAGIGYSKTPSDANLRRQMLQLSNKIARKVLDVCKHQNIKFTEINLHDLNRLVELLGVQEDYETLESLLTALWNTREAHRDWSSTTMDTLGKDLIYARYLSGHPFKALRLCEDIAYNQRRTHGLSSPITRKVNVLLAELYSSIGLWYLQQGNKSQTNVDLANQYFAKALAVHEETLRVAVGVERTPGEVVDDDDWDTTGDILREHGIIVGTESTNGSSAVDTVAEKNVAKTHLRLLKLAVQRLGGWPGAHGEHEMLVHQVQNAFPETKELQTPDKWQIKGFGQGKAESNEGTFAKVGEWRLLEAV</sequence>
<evidence type="ECO:0000256" key="2">
    <source>
        <dbReference type="SAM" id="MobiDB-lite"/>
    </source>
</evidence>
<evidence type="ECO:0000256" key="1">
    <source>
        <dbReference type="ARBA" id="ARBA00022737"/>
    </source>
</evidence>
<dbReference type="InterPro" id="IPR027417">
    <property type="entry name" value="P-loop_NTPase"/>
</dbReference>
<keyword evidence="1" id="KW-0677">Repeat</keyword>
<organism evidence="4 5">
    <name type="scientific">Neohortaea acidophila</name>
    <dbReference type="NCBI Taxonomy" id="245834"/>
    <lineage>
        <taxon>Eukaryota</taxon>
        <taxon>Fungi</taxon>
        <taxon>Dikarya</taxon>
        <taxon>Ascomycota</taxon>
        <taxon>Pezizomycotina</taxon>
        <taxon>Dothideomycetes</taxon>
        <taxon>Dothideomycetidae</taxon>
        <taxon>Mycosphaerellales</taxon>
        <taxon>Teratosphaeriaceae</taxon>
        <taxon>Neohortaea</taxon>
    </lineage>
</organism>
<reference evidence="4" key="1">
    <citation type="journal article" date="2020" name="Stud. Mycol.">
        <title>101 Dothideomycetes genomes: a test case for predicting lifestyles and emergence of pathogens.</title>
        <authorList>
            <person name="Haridas S."/>
            <person name="Albert R."/>
            <person name="Binder M."/>
            <person name="Bloem J."/>
            <person name="Labutti K."/>
            <person name="Salamov A."/>
            <person name="Andreopoulos B."/>
            <person name="Baker S."/>
            <person name="Barry K."/>
            <person name="Bills G."/>
            <person name="Bluhm B."/>
            <person name="Cannon C."/>
            <person name="Castanera R."/>
            <person name="Culley D."/>
            <person name="Daum C."/>
            <person name="Ezra D."/>
            <person name="Gonzalez J."/>
            <person name="Henrissat B."/>
            <person name="Kuo A."/>
            <person name="Liang C."/>
            <person name="Lipzen A."/>
            <person name="Lutzoni F."/>
            <person name="Magnuson J."/>
            <person name="Mondo S."/>
            <person name="Nolan M."/>
            <person name="Ohm R."/>
            <person name="Pangilinan J."/>
            <person name="Park H.-J."/>
            <person name="Ramirez L."/>
            <person name="Alfaro M."/>
            <person name="Sun H."/>
            <person name="Tritt A."/>
            <person name="Yoshinaga Y."/>
            <person name="Zwiers L.-H."/>
            <person name="Turgeon B."/>
            <person name="Goodwin S."/>
            <person name="Spatafora J."/>
            <person name="Crous P."/>
            <person name="Grigoriev I."/>
        </authorList>
    </citation>
    <scope>NUCLEOTIDE SEQUENCE</scope>
    <source>
        <strain evidence="4">CBS 113389</strain>
    </source>
</reference>
<evidence type="ECO:0000259" key="3">
    <source>
        <dbReference type="Pfam" id="PF24883"/>
    </source>
</evidence>
<dbReference type="Pfam" id="PF24883">
    <property type="entry name" value="NPHP3_N"/>
    <property type="match status" value="1"/>
</dbReference>
<dbReference type="SUPFAM" id="SSF52540">
    <property type="entry name" value="P-loop containing nucleoside triphosphate hydrolases"/>
    <property type="match status" value="1"/>
</dbReference>
<dbReference type="Proteomes" id="UP000799767">
    <property type="component" value="Unassembled WGS sequence"/>
</dbReference>
<dbReference type="InterPro" id="IPR056884">
    <property type="entry name" value="NPHP3-like_N"/>
</dbReference>
<keyword evidence="5" id="KW-1185">Reference proteome</keyword>
<dbReference type="EMBL" id="MU001631">
    <property type="protein sequence ID" value="KAF2487566.1"/>
    <property type="molecule type" value="Genomic_DNA"/>
</dbReference>
<dbReference type="RefSeq" id="XP_033594135.1">
    <property type="nucleotide sequence ID" value="XM_033738185.1"/>
</dbReference>
<protein>
    <recommendedName>
        <fullName evidence="3">Nephrocystin 3-like N-terminal domain-containing protein</fullName>
    </recommendedName>
</protein>
<feature type="region of interest" description="Disordered" evidence="2">
    <location>
        <begin position="48"/>
        <end position="86"/>
    </location>
</feature>
<dbReference type="Gene3D" id="3.40.50.300">
    <property type="entry name" value="P-loop containing nucleotide triphosphate hydrolases"/>
    <property type="match status" value="1"/>
</dbReference>
<feature type="domain" description="Nephrocystin 3-like N-terminal" evidence="3">
    <location>
        <begin position="377"/>
        <end position="528"/>
    </location>
</feature>
<name>A0A6A6Q6G7_9PEZI</name>
<proteinExistence type="predicted"/>
<evidence type="ECO:0000313" key="4">
    <source>
        <dbReference type="EMBL" id="KAF2487566.1"/>
    </source>
</evidence>
<accession>A0A6A6Q6G7</accession>
<dbReference type="Gene3D" id="1.25.40.10">
    <property type="entry name" value="Tetratricopeptide repeat domain"/>
    <property type="match status" value="2"/>
</dbReference>
<dbReference type="InterPro" id="IPR011990">
    <property type="entry name" value="TPR-like_helical_dom_sf"/>
</dbReference>